<evidence type="ECO:0000313" key="2">
    <source>
        <dbReference type="Proteomes" id="UP001239111"/>
    </source>
</evidence>
<keyword evidence="2" id="KW-1185">Reference proteome</keyword>
<organism evidence="1 2">
    <name type="scientific">Eretmocerus hayati</name>
    <dbReference type="NCBI Taxonomy" id="131215"/>
    <lineage>
        <taxon>Eukaryota</taxon>
        <taxon>Metazoa</taxon>
        <taxon>Ecdysozoa</taxon>
        <taxon>Arthropoda</taxon>
        <taxon>Hexapoda</taxon>
        <taxon>Insecta</taxon>
        <taxon>Pterygota</taxon>
        <taxon>Neoptera</taxon>
        <taxon>Endopterygota</taxon>
        <taxon>Hymenoptera</taxon>
        <taxon>Apocrita</taxon>
        <taxon>Proctotrupomorpha</taxon>
        <taxon>Chalcidoidea</taxon>
        <taxon>Aphelinidae</taxon>
        <taxon>Aphelininae</taxon>
        <taxon>Eretmocerus</taxon>
    </lineage>
</organism>
<protein>
    <submittedName>
        <fullName evidence="1">Uncharacterized protein</fullName>
    </submittedName>
</protein>
<accession>A0ACC2NBM1</accession>
<dbReference type="Proteomes" id="UP001239111">
    <property type="component" value="Chromosome 4"/>
</dbReference>
<dbReference type="EMBL" id="CM056744">
    <property type="protein sequence ID" value="KAJ8667729.1"/>
    <property type="molecule type" value="Genomic_DNA"/>
</dbReference>
<reference evidence="1" key="1">
    <citation type="submission" date="2023-04" db="EMBL/GenBank/DDBJ databases">
        <title>A chromosome-level genome assembly of the parasitoid wasp Eretmocerus hayati.</title>
        <authorList>
            <person name="Zhong Y."/>
            <person name="Liu S."/>
            <person name="Liu Y."/>
        </authorList>
    </citation>
    <scope>NUCLEOTIDE SEQUENCE</scope>
    <source>
        <strain evidence="1">ZJU_SS_LIU_2023</strain>
    </source>
</reference>
<sequence length="119" mass="13757">MNPQQLAQHQPKKRGRKKKCEMILTPEEAELAEAKKRAKTFKERKKHDRFDGMPEEEVSKRVLPDHLTNDLDIIIVSKPAIMLTNLLSSSSIHLTPKHLQNELYCTQTCIECRNTVHLS</sequence>
<evidence type="ECO:0000313" key="1">
    <source>
        <dbReference type="EMBL" id="KAJ8667729.1"/>
    </source>
</evidence>
<gene>
    <name evidence="1" type="ORF">QAD02_009392</name>
</gene>
<proteinExistence type="predicted"/>
<name>A0ACC2NBM1_9HYME</name>
<comment type="caution">
    <text evidence="1">The sequence shown here is derived from an EMBL/GenBank/DDBJ whole genome shotgun (WGS) entry which is preliminary data.</text>
</comment>